<dbReference type="OrthoDB" id="6616788at2759"/>
<evidence type="ECO:0000256" key="1">
    <source>
        <dbReference type="SAM" id="Phobius"/>
    </source>
</evidence>
<keyword evidence="1" id="KW-0472">Membrane</keyword>
<dbReference type="Gene3D" id="2.60.40.10">
    <property type="entry name" value="Immunoglobulins"/>
    <property type="match status" value="1"/>
</dbReference>
<dbReference type="GO" id="GO:0017154">
    <property type="term" value="F:semaphorin receptor activity"/>
    <property type="evidence" value="ECO:0007669"/>
    <property type="project" value="InterPro"/>
</dbReference>
<dbReference type="GO" id="GO:0007162">
    <property type="term" value="P:negative regulation of cell adhesion"/>
    <property type="evidence" value="ECO:0007669"/>
    <property type="project" value="TreeGrafter"/>
</dbReference>
<keyword evidence="1" id="KW-1133">Transmembrane helix</keyword>
<proteinExistence type="predicted"/>
<dbReference type="InterPro" id="IPR013783">
    <property type="entry name" value="Ig-like_fold"/>
</dbReference>
<dbReference type="GO" id="GO:0050772">
    <property type="term" value="P:positive regulation of axonogenesis"/>
    <property type="evidence" value="ECO:0007669"/>
    <property type="project" value="TreeGrafter"/>
</dbReference>
<keyword evidence="1" id="KW-0812">Transmembrane</keyword>
<dbReference type="InterPro" id="IPR031148">
    <property type="entry name" value="Plexin"/>
</dbReference>
<organism evidence="2">
    <name type="scientific">Melanaphis sacchari</name>
    <dbReference type="NCBI Taxonomy" id="742174"/>
    <lineage>
        <taxon>Eukaryota</taxon>
        <taxon>Metazoa</taxon>
        <taxon>Ecdysozoa</taxon>
        <taxon>Arthropoda</taxon>
        <taxon>Hexapoda</taxon>
        <taxon>Insecta</taxon>
        <taxon>Pterygota</taxon>
        <taxon>Neoptera</taxon>
        <taxon>Paraneoptera</taxon>
        <taxon>Hemiptera</taxon>
        <taxon>Sternorrhyncha</taxon>
        <taxon>Aphidomorpha</taxon>
        <taxon>Aphidoidea</taxon>
        <taxon>Aphididae</taxon>
        <taxon>Aphidini</taxon>
        <taxon>Melanaphis</taxon>
    </lineage>
</organism>
<sequence length="628" mass="70475">MADRKKLNENKNYLNQHYMNNLLIYIMILIFPLSSSTLETKLNKIDCSDSMTCSKCAIKPMCVWSLEQQTCENENQFNSSSLKASRIDECPKFSVTKEFKYNNLQIVFNLIVKLSNDSIGFSNYLNNNCTFYVGQKKCKKINIIKSNNEIIISSCPFHLNRTYFTDVHSSSYTYFTFIKFNDVMLRFDNVADHYITFYKQEVCSTDEKHKISCATCAWNNDGYSNYLRWCSFNNTCKIQKEQYLKNYEFNTKTAYVKNDCAEINVTAVDPLTAPKTGGTIVTIIIRNHRIFAENRNITVTVAGTVCSNPRTSGPETITCTTSQSNETSYGPIVVEYSSLTGGVLKIESSQIFQFYVSSTCGTPSPILDGDQQLGGVESGGTSVWIRGDHFVEPCVVSSALLYVDLSNGVRQYAKSYCDTPTNDTYMVCRSPSVNGIGNASVVGQLLNFGLDITFKKNDSSMNDSLLVDVRNPLLKYHVHPDPYLVDFEIDGNSSVVVHGLHLQYVQPEDIVIRSVDSPSARCEIVSATRHSLICQLTMAIAASQEISVTFGNSLLYTVIRKASPRAPVYPYKLPSWLSGIIAISTGLIFVFVLVYCLKTNHRYNVTKNIRNPPVAFTGSQNLYKNTAM</sequence>
<dbReference type="InterPro" id="IPR014756">
    <property type="entry name" value="Ig_E-set"/>
</dbReference>
<evidence type="ECO:0000313" key="2">
    <source>
        <dbReference type="EMBL" id="MBW14370.1"/>
    </source>
</evidence>
<dbReference type="GO" id="GO:0002116">
    <property type="term" value="C:semaphorin receptor complex"/>
    <property type="evidence" value="ECO:0007669"/>
    <property type="project" value="TreeGrafter"/>
</dbReference>
<reference evidence="2" key="1">
    <citation type="submission" date="2017-10" db="EMBL/GenBank/DDBJ databases">
        <title>Transcriptome Assembly of Sugarcane Aphid Adults.</title>
        <authorList>
            <person name="Scully E.D."/>
            <person name="Palmer N.A."/>
            <person name="Geib S.M."/>
            <person name="Sarath G."/>
            <person name="Sattler S.E."/>
        </authorList>
    </citation>
    <scope>NUCLEOTIDE SEQUENCE</scope>
    <source>
        <tissue evidence="2">Whole body</tissue>
    </source>
</reference>
<feature type="transmembrane region" description="Helical" evidence="1">
    <location>
        <begin position="21"/>
        <end position="38"/>
    </location>
</feature>
<dbReference type="EMBL" id="GFXV01002565">
    <property type="protein sequence ID" value="MBW14370.1"/>
    <property type="molecule type" value="Transcribed_RNA"/>
</dbReference>
<gene>
    <name evidence="2" type="primary">plxna3</name>
</gene>
<dbReference type="PANTHER" id="PTHR22625:SF4">
    <property type="entry name" value="PLEXIN-C1"/>
    <property type="match status" value="1"/>
</dbReference>
<feature type="transmembrane region" description="Helical" evidence="1">
    <location>
        <begin position="576"/>
        <end position="597"/>
    </location>
</feature>
<name>A0A2H8TK14_9HEMI</name>
<dbReference type="GO" id="GO:0005886">
    <property type="term" value="C:plasma membrane"/>
    <property type="evidence" value="ECO:0007669"/>
    <property type="project" value="TreeGrafter"/>
</dbReference>
<dbReference type="GO" id="GO:0008360">
    <property type="term" value="P:regulation of cell shape"/>
    <property type="evidence" value="ECO:0007669"/>
    <property type="project" value="TreeGrafter"/>
</dbReference>
<dbReference type="PANTHER" id="PTHR22625">
    <property type="entry name" value="PLEXIN"/>
    <property type="match status" value="1"/>
</dbReference>
<protein>
    <submittedName>
        <fullName evidence="2">Plexin A3</fullName>
    </submittedName>
</protein>
<dbReference type="AlphaFoldDB" id="A0A2H8TK14"/>
<accession>A0A2H8TK14</accession>
<dbReference type="GO" id="GO:0030334">
    <property type="term" value="P:regulation of cell migration"/>
    <property type="evidence" value="ECO:0007669"/>
    <property type="project" value="TreeGrafter"/>
</dbReference>
<dbReference type="SUPFAM" id="SSF81296">
    <property type="entry name" value="E set domains"/>
    <property type="match status" value="1"/>
</dbReference>